<dbReference type="AlphaFoldDB" id="A0A8J2BPM9"/>
<accession>A0A8J2BPM9</accession>
<sequence>MTAEGRSILVVDLDERADDRVRELYEVIVWLWARL</sequence>
<reference evidence="1" key="1">
    <citation type="submission" date="2021-02" db="EMBL/GenBank/DDBJ databases">
        <authorList>
            <person name="Cremers G."/>
            <person name="Picone N."/>
        </authorList>
    </citation>
    <scope>NUCLEOTIDE SEQUENCE</scope>
    <source>
        <strain evidence="1">PQ17</strain>
    </source>
</reference>
<comment type="caution">
    <text evidence="1">The sequence shown here is derived from an EMBL/GenBank/DDBJ whole genome shotgun (WGS) entry which is preliminary data.</text>
</comment>
<proteinExistence type="predicted"/>
<dbReference type="EMBL" id="CAJNOB010000024">
    <property type="protein sequence ID" value="CAF0699812.1"/>
    <property type="molecule type" value="Genomic_DNA"/>
</dbReference>
<name>A0A8J2BPM9_9BACT</name>
<keyword evidence="2" id="KW-1185">Reference proteome</keyword>
<protein>
    <submittedName>
        <fullName evidence="1">Uncharacterized protein</fullName>
    </submittedName>
</protein>
<dbReference type="Proteomes" id="UP000663859">
    <property type="component" value="Unassembled WGS sequence"/>
</dbReference>
<gene>
    <name evidence="1" type="ORF">MPNT_300005</name>
</gene>
<evidence type="ECO:0000313" key="2">
    <source>
        <dbReference type="Proteomes" id="UP000663859"/>
    </source>
</evidence>
<organism evidence="1 2">
    <name type="scientific">Candidatus Methylacidithermus pantelleriae</name>
    <dbReference type="NCBI Taxonomy" id="2744239"/>
    <lineage>
        <taxon>Bacteria</taxon>
        <taxon>Pseudomonadati</taxon>
        <taxon>Verrucomicrobiota</taxon>
        <taxon>Methylacidiphilae</taxon>
        <taxon>Methylacidiphilales</taxon>
        <taxon>Methylacidiphilaceae</taxon>
        <taxon>Candidatus Methylacidithermus</taxon>
    </lineage>
</organism>
<evidence type="ECO:0000313" key="1">
    <source>
        <dbReference type="EMBL" id="CAF0699812.1"/>
    </source>
</evidence>